<reference evidence="2" key="1">
    <citation type="journal article" date="2024" name="Proc. Natl. Acad. Sci. U.S.A.">
        <title>Extraordinary preservation of gene collinearity over three hundred million years revealed in homosporous lycophytes.</title>
        <authorList>
            <person name="Li C."/>
            <person name="Wickell D."/>
            <person name="Kuo L.Y."/>
            <person name="Chen X."/>
            <person name="Nie B."/>
            <person name="Liao X."/>
            <person name="Peng D."/>
            <person name="Ji J."/>
            <person name="Jenkins J."/>
            <person name="Williams M."/>
            <person name="Shu S."/>
            <person name="Plott C."/>
            <person name="Barry K."/>
            <person name="Rajasekar S."/>
            <person name="Grimwood J."/>
            <person name="Han X."/>
            <person name="Sun S."/>
            <person name="Hou Z."/>
            <person name="He W."/>
            <person name="Dai G."/>
            <person name="Sun C."/>
            <person name="Schmutz J."/>
            <person name="Leebens-Mack J.H."/>
            <person name="Li F.W."/>
            <person name="Wang L."/>
        </authorList>
    </citation>
    <scope>NUCLEOTIDE SEQUENCE [LARGE SCALE GENOMIC DNA]</scope>
    <source>
        <strain evidence="2">cv. PW_Plant_1</strain>
    </source>
</reference>
<organism evidence="1 2">
    <name type="scientific">Diphasiastrum complanatum</name>
    <name type="common">Issler's clubmoss</name>
    <name type="synonym">Lycopodium complanatum</name>
    <dbReference type="NCBI Taxonomy" id="34168"/>
    <lineage>
        <taxon>Eukaryota</taxon>
        <taxon>Viridiplantae</taxon>
        <taxon>Streptophyta</taxon>
        <taxon>Embryophyta</taxon>
        <taxon>Tracheophyta</taxon>
        <taxon>Lycopodiopsida</taxon>
        <taxon>Lycopodiales</taxon>
        <taxon>Lycopodiaceae</taxon>
        <taxon>Lycopodioideae</taxon>
        <taxon>Diphasiastrum</taxon>
    </lineage>
</organism>
<evidence type="ECO:0000313" key="2">
    <source>
        <dbReference type="Proteomes" id="UP001162992"/>
    </source>
</evidence>
<protein>
    <submittedName>
        <fullName evidence="1">Uncharacterized protein</fullName>
    </submittedName>
</protein>
<accession>A0ACC2BGA9</accession>
<sequence>MARGPRKRLVNQRKASDELTEEEEEEDDESSSPAVRYEPLPSPVAVEGQEGSSQRPVRVYADGIYDLFHFGHARSLEQAKKLFPNTHLLVGCCSDAITNKYKGKTVMTEAERYESLRHCRYADNSGAGNDVYEFVRAAGKFMETKRTDGVSTSDLIMRIVKDYNEYVMRNLARGYSRKDLGVSYVKEKQLQVNMGMRKLGQKVREQRERVEKRLNTVAKTAGIHHSEWVENADRWVSGFLEKFEEGCYLMEKAIRTSIKKGLIGPNLEEKSTMKLLPSSSYSKSV</sequence>
<dbReference type="EMBL" id="CM055106">
    <property type="protein sequence ID" value="KAJ7528482.1"/>
    <property type="molecule type" value="Genomic_DNA"/>
</dbReference>
<dbReference type="Proteomes" id="UP001162992">
    <property type="component" value="Chromosome 15"/>
</dbReference>
<keyword evidence="2" id="KW-1185">Reference proteome</keyword>
<comment type="caution">
    <text evidence="1">The sequence shown here is derived from an EMBL/GenBank/DDBJ whole genome shotgun (WGS) entry which is preliminary data.</text>
</comment>
<gene>
    <name evidence="1" type="ORF">O6H91_15G005300</name>
</gene>
<proteinExistence type="predicted"/>
<evidence type="ECO:0000313" key="1">
    <source>
        <dbReference type="EMBL" id="KAJ7528482.1"/>
    </source>
</evidence>
<name>A0ACC2BGA9_DIPCM</name>